<sequence>MDSTSPLSRLGEWHEDLEELDEWDEQLVESDGVGQELGELEEQLGESVEVRLSAALILVARGASGAGVQRVVGQRLVGSSASSASAGEFPFCVNGSMPIMPAHVVMSRRPGGAWTGFNDSSVAGEGARPRIGEALGQDQFGGELTKLRAYGFQFWFQGGQKLVIFKSQRRSLQISHCFKTTVSCSAFSYDDDDDDYHGSMVAYLIDSFKQVEILMALEEQFGVSIGENGAKNISTVQDDADLIQKVKAADA</sequence>
<accession>A0A9R1XU29</accession>
<reference evidence="1 2" key="1">
    <citation type="journal article" date="2017" name="Nat. Commun.">
        <title>Genome assembly with in vitro proximity ligation data and whole-genome triplication in lettuce.</title>
        <authorList>
            <person name="Reyes-Chin-Wo S."/>
            <person name="Wang Z."/>
            <person name="Yang X."/>
            <person name="Kozik A."/>
            <person name="Arikit S."/>
            <person name="Song C."/>
            <person name="Xia L."/>
            <person name="Froenicke L."/>
            <person name="Lavelle D.O."/>
            <person name="Truco M.J."/>
            <person name="Xia R."/>
            <person name="Zhu S."/>
            <person name="Xu C."/>
            <person name="Xu H."/>
            <person name="Xu X."/>
            <person name="Cox K."/>
            <person name="Korf I."/>
            <person name="Meyers B.C."/>
            <person name="Michelmore R.W."/>
        </authorList>
    </citation>
    <scope>NUCLEOTIDE SEQUENCE [LARGE SCALE GENOMIC DNA]</scope>
    <source>
        <strain evidence="2">cv. Salinas</strain>
        <tissue evidence="1">Seedlings</tissue>
    </source>
</reference>
<proteinExistence type="predicted"/>
<evidence type="ECO:0000313" key="2">
    <source>
        <dbReference type="Proteomes" id="UP000235145"/>
    </source>
</evidence>
<dbReference type="GO" id="GO:0000036">
    <property type="term" value="F:acyl carrier activity"/>
    <property type="evidence" value="ECO:0007669"/>
    <property type="project" value="InterPro"/>
</dbReference>
<dbReference type="InterPro" id="IPR044813">
    <property type="entry name" value="ACP_chloroplastic"/>
</dbReference>
<dbReference type="PANTHER" id="PTHR46153:SF2">
    <property type="entry name" value="ACYL CARRIER PROTEIN"/>
    <property type="match status" value="1"/>
</dbReference>
<name>A0A9R1XU29_LACSA</name>
<dbReference type="InterPro" id="IPR036736">
    <property type="entry name" value="ACP-like_sf"/>
</dbReference>
<organism evidence="1 2">
    <name type="scientific">Lactuca sativa</name>
    <name type="common">Garden lettuce</name>
    <dbReference type="NCBI Taxonomy" id="4236"/>
    <lineage>
        <taxon>Eukaryota</taxon>
        <taxon>Viridiplantae</taxon>
        <taxon>Streptophyta</taxon>
        <taxon>Embryophyta</taxon>
        <taxon>Tracheophyta</taxon>
        <taxon>Spermatophyta</taxon>
        <taxon>Magnoliopsida</taxon>
        <taxon>eudicotyledons</taxon>
        <taxon>Gunneridae</taxon>
        <taxon>Pentapetalae</taxon>
        <taxon>asterids</taxon>
        <taxon>campanulids</taxon>
        <taxon>Asterales</taxon>
        <taxon>Asteraceae</taxon>
        <taxon>Cichorioideae</taxon>
        <taxon>Cichorieae</taxon>
        <taxon>Lactucinae</taxon>
        <taxon>Lactuca</taxon>
    </lineage>
</organism>
<dbReference type="EMBL" id="NBSK02000001">
    <property type="protein sequence ID" value="KAJ0225861.1"/>
    <property type="molecule type" value="Genomic_DNA"/>
</dbReference>
<dbReference type="SUPFAM" id="SSF47336">
    <property type="entry name" value="ACP-like"/>
    <property type="match status" value="1"/>
</dbReference>
<gene>
    <name evidence="1" type="ORF">LSAT_V11C100016080</name>
</gene>
<comment type="caution">
    <text evidence="1">The sequence shown here is derived from an EMBL/GenBank/DDBJ whole genome shotgun (WGS) entry which is preliminary data.</text>
</comment>
<dbReference type="PANTHER" id="PTHR46153">
    <property type="entry name" value="ACYL CARRIER PROTEIN"/>
    <property type="match status" value="1"/>
</dbReference>
<dbReference type="Gene3D" id="1.10.1200.10">
    <property type="entry name" value="ACP-like"/>
    <property type="match status" value="1"/>
</dbReference>
<dbReference type="AlphaFoldDB" id="A0A9R1XU29"/>
<protein>
    <submittedName>
        <fullName evidence="1">Uncharacterized protein</fullName>
    </submittedName>
</protein>
<keyword evidence="2" id="KW-1185">Reference proteome</keyword>
<dbReference type="Proteomes" id="UP000235145">
    <property type="component" value="Unassembled WGS sequence"/>
</dbReference>
<evidence type="ECO:0000313" key="1">
    <source>
        <dbReference type="EMBL" id="KAJ0225861.1"/>
    </source>
</evidence>